<dbReference type="NCBIfam" id="TIGR00099">
    <property type="entry name" value="Cof-subfamily"/>
    <property type="match status" value="1"/>
</dbReference>
<sequence length="289" mass="33003">MIYRLLALNIDGTLLNDNARMSKQTKEAIEYVTSKGIYVMLVTSRSFPSAKRVAKALKLNSYVVAHQGAYIANELDKPLRVSRINEDITFELVKFLERFNCHIRLLHEKYAVANKRDIDQNIVAKGFWQRATRLSHTTEFVESVSEYLIDHSVEPPKIEVLFQNQKDLDDAKKAIESMYIEVDCIESSSMKLEIVPVGTSKLKGVLYVCDRLGVPREEVVMIGSGIDDIPLIEWAGLGVAMGNANKEVKRSADWITRDAEENGVAYMVKEHFRKQHPIEFLKRMNVIKR</sequence>
<dbReference type="PANTHER" id="PTHR10000:SF50">
    <property type="entry name" value="STRESS RESPONSE PROTEIN YHAX"/>
    <property type="match status" value="1"/>
</dbReference>
<dbReference type="InterPro" id="IPR000150">
    <property type="entry name" value="Cof"/>
</dbReference>
<comment type="caution">
    <text evidence="1">The sequence shown here is derived from an EMBL/GenBank/DDBJ whole genome shotgun (WGS) entry which is preliminary data.</text>
</comment>
<organism evidence="1 2">
    <name type="scientific">Falsibacillus albus</name>
    <dbReference type="NCBI Taxonomy" id="2478915"/>
    <lineage>
        <taxon>Bacteria</taxon>
        <taxon>Bacillati</taxon>
        <taxon>Bacillota</taxon>
        <taxon>Bacilli</taxon>
        <taxon>Bacillales</taxon>
        <taxon>Bacillaceae</taxon>
        <taxon>Falsibacillus</taxon>
    </lineage>
</organism>
<evidence type="ECO:0000313" key="1">
    <source>
        <dbReference type="EMBL" id="RLQ97311.1"/>
    </source>
</evidence>
<dbReference type="Pfam" id="PF08282">
    <property type="entry name" value="Hydrolase_3"/>
    <property type="match status" value="1"/>
</dbReference>
<dbReference type="OrthoDB" id="9790031at2"/>
<dbReference type="EMBL" id="RCVZ01000002">
    <property type="protein sequence ID" value="RLQ97311.1"/>
    <property type="molecule type" value="Genomic_DNA"/>
</dbReference>
<proteinExistence type="predicted"/>
<reference evidence="1 2" key="1">
    <citation type="submission" date="2018-10" db="EMBL/GenBank/DDBJ databases">
        <title>Falsibacillus sp. genome draft.</title>
        <authorList>
            <person name="Shi S."/>
        </authorList>
    </citation>
    <scope>NUCLEOTIDE SEQUENCE [LARGE SCALE GENOMIC DNA]</scope>
    <source>
        <strain evidence="1 2">GY 10110</strain>
    </source>
</reference>
<keyword evidence="2" id="KW-1185">Reference proteome</keyword>
<dbReference type="GO" id="GO:0016791">
    <property type="term" value="F:phosphatase activity"/>
    <property type="evidence" value="ECO:0007669"/>
    <property type="project" value="TreeGrafter"/>
</dbReference>
<name>A0A3L7K5G7_9BACI</name>
<dbReference type="Gene3D" id="3.40.50.1000">
    <property type="entry name" value="HAD superfamily/HAD-like"/>
    <property type="match status" value="1"/>
</dbReference>
<gene>
    <name evidence="1" type="ORF">D9X91_03955</name>
</gene>
<dbReference type="NCBIfam" id="TIGR01484">
    <property type="entry name" value="HAD-SF-IIB"/>
    <property type="match status" value="1"/>
</dbReference>
<dbReference type="InterPro" id="IPR006379">
    <property type="entry name" value="HAD-SF_hydro_IIB"/>
</dbReference>
<dbReference type="AlphaFoldDB" id="A0A3L7K5G7"/>
<dbReference type="Proteomes" id="UP000276770">
    <property type="component" value="Unassembled WGS sequence"/>
</dbReference>
<dbReference type="CDD" id="cd07516">
    <property type="entry name" value="HAD_Pase"/>
    <property type="match status" value="1"/>
</dbReference>
<dbReference type="Gene3D" id="3.30.1240.10">
    <property type="match status" value="1"/>
</dbReference>
<dbReference type="InterPro" id="IPR036412">
    <property type="entry name" value="HAD-like_sf"/>
</dbReference>
<dbReference type="PANTHER" id="PTHR10000">
    <property type="entry name" value="PHOSPHOSERINE PHOSPHATASE"/>
    <property type="match status" value="1"/>
</dbReference>
<dbReference type="InterPro" id="IPR023214">
    <property type="entry name" value="HAD_sf"/>
</dbReference>
<dbReference type="GO" id="GO:0005829">
    <property type="term" value="C:cytosol"/>
    <property type="evidence" value="ECO:0007669"/>
    <property type="project" value="TreeGrafter"/>
</dbReference>
<protein>
    <submittedName>
        <fullName evidence="1">HAD family phosphatase</fullName>
    </submittedName>
</protein>
<dbReference type="GO" id="GO:0000287">
    <property type="term" value="F:magnesium ion binding"/>
    <property type="evidence" value="ECO:0007669"/>
    <property type="project" value="TreeGrafter"/>
</dbReference>
<evidence type="ECO:0000313" key="2">
    <source>
        <dbReference type="Proteomes" id="UP000276770"/>
    </source>
</evidence>
<dbReference type="RefSeq" id="WP_121679261.1">
    <property type="nucleotide sequence ID" value="NZ_RCVZ01000002.1"/>
</dbReference>
<dbReference type="SUPFAM" id="SSF56784">
    <property type="entry name" value="HAD-like"/>
    <property type="match status" value="1"/>
</dbReference>
<accession>A0A3L7K5G7</accession>